<protein>
    <submittedName>
        <fullName evidence="6">RHS repeat-associated core domain-containing protein</fullName>
    </submittedName>
</protein>
<evidence type="ECO:0000259" key="5">
    <source>
        <dbReference type="Pfam" id="PF25275"/>
    </source>
</evidence>
<evidence type="ECO:0000259" key="4">
    <source>
        <dbReference type="Pfam" id="PF25023"/>
    </source>
</evidence>
<evidence type="ECO:0000256" key="2">
    <source>
        <dbReference type="SAM" id="MobiDB-lite"/>
    </source>
</evidence>
<dbReference type="InterPro" id="IPR031325">
    <property type="entry name" value="RHS_repeat"/>
</dbReference>
<dbReference type="Proteomes" id="UP001500731">
    <property type="component" value="Unassembled WGS sequence"/>
</dbReference>
<dbReference type="Pfam" id="PF25275">
    <property type="entry name" value="Golvesin_C"/>
    <property type="match status" value="1"/>
</dbReference>
<dbReference type="EMBL" id="BAABGP010000003">
    <property type="protein sequence ID" value="GAA4479351.1"/>
    <property type="molecule type" value="Genomic_DNA"/>
</dbReference>
<dbReference type="Pfam" id="PF25023">
    <property type="entry name" value="TEN_YD-shell"/>
    <property type="match status" value="2"/>
</dbReference>
<comment type="caution">
    <text evidence="6">The sequence shown here is derived from an EMBL/GenBank/DDBJ whole genome shotgun (WGS) entry which is preliminary data.</text>
</comment>
<feature type="region of interest" description="Disordered" evidence="2">
    <location>
        <begin position="310"/>
        <end position="355"/>
    </location>
</feature>
<organism evidence="6 7">
    <name type="scientific">Microbacterium panaciterrae</name>
    <dbReference type="NCBI Taxonomy" id="985759"/>
    <lineage>
        <taxon>Bacteria</taxon>
        <taxon>Bacillati</taxon>
        <taxon>Actinomycetota</taxon>
        <taxon>Actinomycetes</taxon>
        <taxon>Micrococcales</taxon>
        <taxon>Microbacteriaceae</taxon>
        <taxon>Microbacterium</taxon>
    </lineage>
</organism>
<dbReference type="RefSeq" id="WP_345183926.1">
    <property type="nucleotide sequence ID" value="NZ_BAABGP010000003.1"/>
</dbReference>
<dbReference type="PANTHER" id="PTHR32305:SF15">
    <property type="entry name" value="PROTEIN RHSA-RELATED"/>
    <property type="match status" value="1"/>
</dbReference>
<dbReference type="InterPro" id="IPR023346">
    <property type="entry name" value="Lysozyme-like_dom_sf"/>
</dbReference>
<dbReference type="InterPro" id="IPR033803">
    <property type="entry name" value="CBD-like_Golvesin-Xly"/>
</dbReference>
<feature type="compositionally biased region" description="Low complexity" evidence="2">
    <location>
        <begin position="322"/>
        <end position="337"/>
    </location>
</feature>
<feature type="domain" description="Teneurin-like YD-shell" evidence="4">
    <location>
        <begin position="1495"/>
        <end position="1712"/>
    </location>
</feature>
<dbReference type="SUPFAM" id="SSF53955">
    <property type="entry name" value="Lysozyme-like"/>
    <property type="match status" value="1"/>
</dbReference>
<evidence type="ECO:0000313" key="7">
    <source>
        <dbReference type="Proteomes" id="UP001500731"/>
    </source>
</evidence>
<sequence length="1960" mass="202594">MASDVAVDGAGDAAGYHVRTASSADGYVWHDVAVLRPANLDPGSWYGYQCVTGDGKFAAIAVLPGDLINRNEARDHGAFAYSVNLESGAVKALGSGVGLKYHSPGCGLSGTAVFTSNPGTNEMETVATAYDLSSGKQTSQSIVAGQVTSVVSLGDRVVGASGSSLVELPNGGSADKPATTHTVAAAGASAFDLRAAADGGVDFLTDPGDGSVKIAHLKDSKVSEVGAGKLGATRLFQGAGGHNFVTGADEVKDGLTALDASQLPVGAANAALDGGGVFGADVAAKPGAAGAPATQADASQATGLPLVEVQSTKQAHQTTLNSPDASGGPSPARGAGPEVPHTKKQQAPTQPAPTEAKPAVFTKVGPTGPAILASNVHAIPVLSAGATTPTCSVPRLQPTLQAMQPGNAQVDWATQMAEQGLLTAANGYARPANFANMGLVSYAPSDDFPPIALSHPSSDTWSSVPRSVMVAIDAQESNFNQASWHALPGIAGDPLIADYYGAGDAIDTINYPAADCGYGVAQVTTGMAATDTSISVHGQTKVAVDYQENIAAGLNILEQTWNQLYAAGITANGGDPKYLENWFLATWAYNTGIQPTAAFGNTSGCTPGPTCTGPDGTWGLGWSNNPRNPDYDPSRTPYLQSTYADAAHPSSWPYEERIMGWMASPIIRYGYIAYDTPDYHGGNTWLQIPGVNTFCSTTGNHCDPTNVTSGYCTLADSECWWHQPATWVTTCATSCATANYEDSAGSTEPTYTDKYPPTCNQDTSVLPSGALIVDDLSTPSQNLQGCQGMNWSNSGSFSYSPGTNSSGDPVGNIDTHQLGSGLGGHIFFTHTEPSSSSSLINTGTWTPNLPSLQYYKVKIHIPASGATATDVVYTINPGGSASPWKIRVNQDWESEQWVTIGTFAMQNGGNVQLTNASDMPAEEYDVAYDAIAFVPEGGTPGQPIGGPPGIQDAPKGSNPAWVNCGCVRRTEGDPVDTATGYFGETATDLSTPGLGEALHVTRDYSAVLADATGPIGSVNVVNGPFGYGWTFGYGLKSTTNADGSVTIRQEDGSAVTFKVSGSTYTPAAPRYDATLVKSGTSYVFTRHAADQFTFDTATGRLTAISDPAGRAASPSYATTLAYDASGNLHTVTDPGGRVYTFTWTGTHITKVTTAAAQEVDYVYSAAGDLTDVYGVGTTRTGGVNGDQDHGQYQYNAKHLMSSERTPANYGKSSTPTPVTGMVYDASDRVTTQTDPMGNVTKFTYGPDATTGITAGQTLITDPVGHKNLYTYQNGLLTSMTKGWGVTGASTWSYAYDPITLGVAVQTNPDGSTLTYAYDDHGRKISSSDGLGRTTSYQYDAAGNVTKTVDPTGLQTATVYNAAEKPTSVTVFTGTQPAESANDTLNPSYARGTSTAYGDAAHPGEATSTTNANQHATTYAYDAFGDLTTQTDAASNITKYAYDTGHGWRTSTVAPSGVAAGVTTTCTPPAKGCTTYQHDAYGHVTVTTDPLGHTVKASFDADGDQLTATDGNNHTTTTTYDNADRPVKVQKPSTDASTTTYNGDGTVQKTTDAASHATSYTYDAQTRVLTSTNPDNKTTAYTYDSMGRLKTTTMPDTSVATQAWDNAGQLTGISYSGTSTHAVTYTYDRDSRRTSMTDGTGTSTYSHDVFGETTATTNGAGATTTFGYDAVGNTTSIGYPGGGPHVTRAFNPLEQLASITDTNGTTNFGYNADGAPTTTGYANGTTATVAYNDADQPTTSTLTKGATGLGTITYARDNTGNLTGTTPTSGAPGAATTYGYNTNQYLTGATAGSTTTSYGYDNTGNPTALGSTTQVFDAAGQVCWTTTTTVTSPTCGTPASGATKYGYDANGNRTGKTPGTGTATTYGYNAAGELATVSGAVTASYAYDGDGLRTTKTTGGATTKYTWDARGKVPQLLSDGTSCYVYGPNGAVVEQTNATGGTPTDYFTDAHGESAWDRRRA</sequence>
<dbReference type="PANTHER" id="PTHR32305">
    <property type="match status" value="1"/>
</dbReference>
<feature type="domain" description="Golvesin/Xly CBD-like" evidence="5">
    <location>
        <begin position="835"/>
        <end position="934"/>
    </location>
</feature>
<dbReference type="Pfam" id="PF05593">
    <property type="entry name" value="RHS_repeat"/>
    <property type="match status" value="3"/>
</dbReference>
<accession>A0ABP8P3P8</accession>
<keyword evidence="7" id="KW-1185">Reference proteome</keyword>
<name>A0ABP8P3P8_9MICO</name>
<dbReference type="InterPro" id="IPR006530">
    <property type="entry name" value="YD"/>
</dbReference>
<dbReference type="InterPro" id="IPR045351">
    <property type="entry name" value="DUF6531"/>
</dbReference>
<feature type="domain" description="DUF6531" evidence="3">
    <location>
        <begin position="972"/>
        <end position="1057"/>
    </location>
</feature>
<feature type="compositionally biased region" description="Polar residues" evidence="2">
    <location>
        <begin position="310"/>
        <end position="321"/>
    </location>
</feature>
<proteinExistence type="predicted"/>
<gene>
    <name evidence="6" type="ORF">GCM10023171_04710</name>
</gene>
<dbReference type="InterPro" id="IPR050708">
    <property type="entry name" value="T6SS_VgrG/RHS"/>
</dbReference>
<dbReference type="Gene3D" id="2.180.10.10">
    <property type="entry name" value="RHS repeat-associated core"/>
    <property type="match status" value="5"/>
</dbReference>
<keyword evidence="1" id="KW-0677">Repeat</keyword>
<evidence type="ECO:0000256" key="1">
    <source>
        <dbReference type="ARBA" id="ARBA00022737"/>
    </source>
</evidence>
<evidence type="ECO:0000259" key="3">
    <source>
        <dbReference type="Pfam" id="PF20148"/>
    </source>
</evidence>
<evidence type="ECO:0000313" key="6">
    <source>
        <dbReference type="EMBL" id="GAA4479351.1"/>
    </source>
</evidence>
<feature type="domain" description="Teneurin-like YD-shell" evidence="4">
    <location>
        <begin position="1724"/>
        <end position="1896"/>
    </location>
</feature>
<reference evidence="7" key="1">
    <citation type="journal article" date="2019" name="Int. J. Syst. Evol. Microbiol.">
        <title>The Global Catalogue of Microorganisms (GCM) 10K type strain sequencing project: providing services to taxonomists for standard genome sequencing and annotation.</title>
        <authorList>
            <consortium name="The Broad Institute Genomics Platform"/>
            <consortium name="The Broad Institute Genome Sequencing Center for Infectious Disease"/>
            <person name="Wu L."/>
            <person name="Ma J."/>
        </authorList>
    </citation>
    <scope>NUCLEOTIDE SEQUENCE [LARGE SCALE GENOMIC DNA]</scope>
    <source>
        <strain evidence="7">JCM 17839</strain>
    </source>
</reference>
<dbReference type="NCBIfam" id="TIGR01643">
    <property type="entry name" value="YD_repeat_2x"/>
    <property type="match status" value="6"/>
</dbReference>
<dbReference type="Pfam" id="PF20148">
    <property type="entry name" value="DUF6531"/>
    <property type="match status" value="1"/>
</dbReference>
<dbReference type="InterPro" id="IPR056823">
    <property type="entry name" value="TEN-like_YD-shell"/>
</dbReference>